<dbReference type="AlphaFoldDB" id="E6Q5M9"/>
<dbReference type="PANTHER" id="PTHR33215:SF13">
    <property type="entry name" value="PROTEIN DISTAL ANTENNA"/>
    <property type="match status" value="1"/>
</dbReference>
<reference evidence="2" key="1">
    <citation type="submission" date="2009-10" db="EMBL/GenBank/DDBJ databases">
        <title>Diversity of trophic interactions inside an arsenic-rich microbial ecosystem.</title>
        <authorList>
            <person name="Bertin P.N."/>
            <person name="Heinrich-Salmeron A."/>
            <person name="Pelletier E."/>
            <person name="Goulhen-Chollet F."/>
            <person name="Arsene-Ploetze F."/>
            <person name="Gallien S."/>
            <person name="Calteau A."/>
            <person name="Vallenet D."/>
            <person name="Casiot C."/>
            <person name="Chane-Woon-Ming B."/>
            <person name="Giloteaux L."/>
            <person name="Barakat M."/>
            <person name="Bonnefoy V."/>
            <person name="Bruneel O."/>
            <person name="Chandler M."/>
            <person name="Cleiss J."/>
            <person name="Duran R."/>
            <person name="Elbaz-Poulichet F."/>
            <person name="Fonknechten N."/>
            <person name="Lauga B."/>
            <person name="Mornico D."/>
            <person name="Ortet P."/>
            <person name="Schaeffer C."/>
            <person name="Siguier P."/>
            <person name="Alexander Thil Smith A."/>
            <person name="Van Dorsselaer A."/>
            <person name="Weissenbach J."/>
            <person name="Medigue C."/>
            <person name="Le Paslier D."/>
        </authorList>
    </citation>
    <scope>NUCLEOTIDE SEQUENCE</scope>
</reference>
<dbReference type="GO" id="GO:0004803">
    <property type="term" value="F:transposase activity"/>
    <property type="evidence" value="ECO:0007669"/>
    <property type="project" value="InterPro"/>
</dbReference>
<sequence>MPKKRTQHPAEYKVEALRRVVDSKEPAASVARSLGLSRETLYRWIREYRANPSAPFPGNGKLTSQDEQIRKLQRENARLTEERDILKKAVTFFAKESR</sequence>
<dbReference type="InterPro" id="IPR002514">
    <property type="entry name" value="Transposase_8"/>
</dbReference>
<comment type="caution">
    <text evidence="2">The sequence shown here is derived from an EMBL/GenBank/DDBJ whole genome shotgun (WGS) entry which is preliminary data.</text>
</comment>
<feature type="coiled-coil region" evidence="1">
    <location>
        <begin position="62"/>
        <end position="89"/>
    </location>
</feature>
<dbReference type="GO" id="GO:0006313">
    <property type="term" value="P:DNA transposition"/>
    <property type="evidence" value="ECO:0007669"/>
    <property type="project" value="InterPro"/>
</dbReference>
<evidence type="ECO:0000313" key="2">
    <source>
        <dbReference type="EMBL" id="CBI02498.1"/>
    </source>
</evidence>
<dbReference type="InterPro" id="IPR051839">
    <property type="entry name" value="RD_transcriptional_regulator"/>
</dbReference>
<organism evidence="2">
    <name type="scientific">mine drainage metagenome</name>
    <dbReference type="NCBI Taxonomy" id="410659"/>
    <lineage>
        <taxon>unclassified sequences</taxon>
        <taxon>metagenomes</taxon>
        <taxon>ecological metagenomes</taxon>
    </lineage>
</organism>
<name>E6Q5M9_9ZZZZ</name>
<dbReference type="Gene3D" id="1.10.10.60">
    <property type="entry name" value="Homeodomain-like"/>
    <property type="match status" value="1"/>
</dbReference>
<evidence type="ECO:0000256" key="1">
    <source>
        <dbReference type="SAM" id="Coils"/>
    </source>
</evidence>
<gene>
    <name evidence="2" type="ORF">CARN4_1160</name>
    <name evidence="3" type="ORF">CARN4_1164</name>
</gene>
<dbReference type="PANTHER" id="PTHR33215">
    <property type="entry name" value="PROTEIN DISTAL ANTENNA"/>
    <property type="match status" value="1"/>
</dbReference>
<dbReference type="GO" id="GO:0003677">
    <property type="term" value="F:DNA binding"/>
    <property type="evidence" value="ECO:0007669"/>
    <property type="project" value="InterPro"/>
</dbReference>
<accession>E6Q5M9</accession>
<dbReference type="EMBL" id="CABO01000038">
    <property type="protein sequence ID" value="CBI02502.1"/>
    <property type="molecule type" value="Genomic_DNA"/>
</dbReference>
<dbReference type="EMBL" id="CABO01000038">
    <property type="protein sequence ID" value="CBI02498.1"/>
    <property type="molecule type" value="Genomic_DNA"/>
</dbReference>
<dbReference type="SUPFAM" id="SSF46689">
    <property type="entry name" value="Homeodomain-like"/>
    <property type="match status" value="1"/>
</dbReference>
<dbReference type="Pfam" id="PF01527">
    <property type="entry name" value="HTH_Tnp_1"/>
    <property type="match status" value="1"/>
</dbReference>
<protein>
    <submittedName>
        <fullName evidence="2">Transposase of ISCARN60, ORFA, IS3 family IS3 group</fullName>
    </submittedName>
</protein>
<dbReference type="InterPro" id="IPR009057">
    <property type="entry name" value="Homeodomain-like_sf"/>
</dbReference>
<keyword evidence="1" id="KW-0175">Coiled coil</keyword>
<evidence type="ECO:0000313" key="3">
    <source>
        <dbReference type="EMBL" id="CBI02502.1"/>
    </source>
</evidence>
<proteinExistence type="predicted"/>